<keyword evidence="4" id="KW-0997">Cell inner membrane</keyword>
<protein>
    <recommendedName>
        <fullName evidence="10">Tripartite ATP-independent periplasmic transporters DctQ component domain-containing protein</fullName>
    </recommendedName>
</protein>
<gene>
    <name evidence="11" type="ORF">GCM10010978_23210</name>
</gene>
<evidence type="ECO:0000256" key="5">
    <source>
        <dbReference type="ARBA" id="ARBA00022692"/>
    </source>
</evidence>
<proteinExistence type="inferred from homology"/>
<evidence type="ECO:0000256" key="6">
    <source>
        <dbReference type="ARBA" id="ARBA00022989"/>
    </source>
</evidence>
<feature type="transmembrane region" description="Helical" evidence="9">
    <location>
        <begin position="84"/>
        <end position="106"/>
    </location>
</feature>
<evidence type="ECO:0000256" key="2">
    <source>
        <dbReference type="ARBA" id="ARBA00022448"/>
    </source>
</evidence>
<keyword evidence="7 9" id="KW-0472">Membrane</keyword>
<evidence type="ECO:0000256" key="7">
    <source>
        <dbReference type="ARBA" id="ARBA00023136"/>
    </source>
</evidence>
<keyword evidence="6 9" id="KW-1133">Transmembrane helix</keyword>
<dbReference type="GO" id="GO:0015740">
    <property type="term" value="P:C4-dicarboxylate transport"/>
    <property type="evidence" value="ECO:0007669"/>
    <property type="project" value="TreeGrafter"/>
</dbReference>
<feature type="transmembrane region" description="Helical" evidence="9">
    <location>
        <begin position="12"/>
        <end position="34"/>
    </location>
</feature>
<reference evidence="11" key="2">
    <citation type="submission" date="2020-09" db="EMBL/GenBank/DDBJ databases">
        <authorList>
            <person name="Sun Q."/>
            <person name="Zhou Y."/>
        </authorList>
    </citation>
    <scope>NUCLEOTIDE SEQUENCE</scope>
    <source>
        <strain evidence="11">CGMCC 1.12360</strain>
    </source>
</reference>
<dbReference type="PANTHER" id="PTHR35011:SF2">
    <property type="entry name" value="2,3-DIKETO-L-GULONATE TRAP TRANSPORTER SMALL PERMEASE PROTEIN YIAM"/>
    <property type="match status" value="1"/>
</dbReference>
<dbReference type="Proteomes" id="UP000602050">
    <property type="component" value="Unassembled WGS sequence"/>
</dbReference>
<evidence type="ECO:0000256" key="9">
    <source>
        <dbReference type="SAM" id="Phobius"/>
    </source>
</evidence>
<sequence length="170" mass="19337">MKKRKDFAFPFRVLIGFLLFSIVAITILQVVSRFVFDSPLVWSDELGRFLLIWMVFIGAAIVSYDDKHLGVEMLQEKMSHKTKLITTLIMRVVILAALIITAYSSFELVQVSHSQTSGALEIPFSFWRGAATVGAVLMIIAIIIRSIFDIIDYRNGEYRNSSLIEEEVKE</sequence>
<comment type="caution">
    <text evidence="11">The sequence shown here is derived from an EMBL/GenBank/DDBJ whole genome shotgun (WGS) entry which is preliminary data.</text>
</comment>
<evidence type="ECO:0000256" key="1">
    <source>
        <dbReference type="ARBA" id="ARBA00004429"/>
    </source>
</evidence>
<accession>A0A8J2XG13</accession>
<evidence type="ECO:0000313" key="12">
    <source>
        <dbReference type="Proteomes" id="UP000602050"/>
    </source>
</evidence>
<dbReference type="RefSeq" id="WP_188392572.1">
    <property type="nucleotide sequence ID" value="NZ_BMEV01000045.1"/>
</dbReference>
<evidence type="ECO:0000259" key="10">
    <source>
        <dbReference type="Pfam" id="PF04290"/>
    </source>
</evidence>
<feature type="transmembrane region" description="Helical" evidence="9">
    <location>
        <begin position="126"/>
        <end position="148"/>
    </location>
</feature>
<evidence type="ECO:0000256" key="4">
    <source>
        <dbReference type="ARBA" id="ARBA00022519"/>
    </source>
</evidence>
<evidence type="ECO:0000256" key="8">
    <source>
        <dbReference type="ARBA" id="ARBA00038436"/>
    </source>
</evidence>
<dbReference type="PANTHER" id="PTHR35011">
    <property type="entry name" value="2,3-DIKETO-L-GULONATE TRAP TRANSPORTER SMALL PERMEASE PROTEIN YIAM"/>
    <property type="match status" value="1"/>
</dbReference>
<keyword evidence="2" id="KW-0813">Transport</keyword>
<evidence type="ECO:0000313" key="11">
    <source>
        <dbReference type="EMBL" id="GFZ81677.1"/>
    </source>
</evidence>
<keyword evidence="12" id="KW-1185">Reference proteome</keyword>
<dbReference type="Pfam" id="PF04290">
    <property type="entry name" value="DctQ"/>
    <property type="match status" value="1"/>
</dbReference>
<feature type="transmembrane region" description="Helical" evidence="9">
    <location>
        <begin position="46"/>
        <end position="64"/>
    </location>
</feature>
<comment type="subcellular location">
    <subcellularLocation>
        <location evidence="1">Cell inner membrane</location>
        <topology evidence="1">Multi-pass membrane protein</topology>
    </subcellularLocation>
</comment>
<dbReference type="EMBL" id="BMEV01000045">
    <property type="protein sequence ID" value="GFZ81677.1"/>
    <property type="molecule type" value="Genomic_DNA"/>
</dbReference>
<dbReference type="AlphaFoldDB" id="A0A8J2XG13"/>
<comment type="similarity">
    <text evidence="8">Belongs to the TRAP transporter small permease family.</text>
</comment>
<keyword evidence="3" id="KW-1003">Cell membrane</keyword>
<dbReference type="GO" id="GO:0022857">
    <property type="term" value="F:transmembrane transporter activity"/>
    <property type="evidence" value="ECO:0007669"/>
    <property type="project" value="TreeGrafter"/>
</dbReference>
<dbReference type="GO" id="GO:0005886">
    <property type="term" value="C:plasma membrane"/>
    <property type="evidence" value="ECO:0007669"/>
    <property type="project" value="UniProtKB-SubCell"/>
</dbReference>
<keyword evidence="5 9" id="KW-0812">Transmembrane</keyword>
<name>A0A8J2XG13_9BACI</name>
<organism evidence="11 12">
    <name type="scientific">Compostibacillus humi</name>
    <dbReference type="NCBI Taxonomy" id="1245525"/>
    <lineage>
        <taxon>Bacteria</taxon>
        <taxon>Bacillati</taxon>
        <taxon>Bacillota</taxon>
        <taxon>Bacilli</taxon>
        <taxon>Bacillales</taxon>
        <taxon>Bacillaceae</taxon>
        <taxon>Compostibacillus</taxon>
    </lineage>
</organism>
<reference evidence="11" key="1">
    <citation type="journal article" date="2014" name="Int. J. Syst. Evol. Microbiol.">
        <title>Complete genome sequence of Corynebacterium casei LMG S-19264T (=DSM 44701T), isolated from a smear-ripened cheese.</title>
        <authorList>
            <consortium name="US DOE Joint Genome Institute (JGI-PGF)"/>
            <person name="Walter F."/>
            <person name="Albersmeier A."/>
            <person name="Kalinowski J."/>
            <person name="Ruckert C."/>
        </authorList>
    </citation>
    <scope>NUCLEOTIDE SEQUENCE</scope>
    <source>
        <strain evidence="11">CGMCC 1.12360</strain>
    </source>
</reference>
<evidence type="ECO:0000256" key="3">
    <source>
        <dbReference type="ARBA" id="ARBA00022475"/>
    </source>
</evidence>
<feature type="domain" description="Tripartite ATP-independent periplasmic transporters DctQ component" evidence="10">
    <location>
        <begin position="22"/>
        <end position="145"/>
    </location>
</feature>
<dbReference type="InterPro" id="IPR055348">
    <property type="entry name" value="DctQ"/>
</dbReference>
<dbReference type="InterPro" id="IPR007387">
    <property type="entry name" value="TRAP_DctQ"/>
</dbReference>